<evidence type="ECO:0000313" key="1">
    <source>
        <dbReference type="EMBL" id="WRW39831.1"/>
    </source>
</evidence>
<evidence type="ECO:0008006" key="3">
    <source>
        <dbReference type="Google" id="ProtNLM"/>
    </source>
</evidence>
<dbReference type="Proteomes" id="UP001322785">
    <property type="component" value="Plasmid pRinCIP108029b"/>
</dbReference>
<name>A0ABZ1DV23_9HYPH</name>
<dbReference type="EMBL" id="CP140636">
    <property type="protein sequence ID" value="WRW39831.1"/>
    <property type="molecule type" value="Genomic_DNA"/>
</dbReference>
<reference evidence="1 2" key="1">
    <citation type="submission" date="2023-12" db="EMBL/GenBank/DDBJ databases">
        <authorList>
            <person name="Menendez E."/>
            <person name="Kaur S."/>
            <person name="Flores-Felix J.D."/>
            <person name="diCenzo G.C."/>
            <person name="Peix A."/>
            <person name="Velazquez E."/>
        </authorList>
    </citation>
    <scope>NUCLEOTIDE SEQUENCE [LARGE SCALE GENOMIC DNA]</scope>
    <source>
        <strain evidence="1 2">CIP 108029</strain>
        <plasmid evidence="1 2">pRinCIP108029b</plasmid>
    </source>
</reference>
<keyword evidence="2" id="KW-1185">Reference proteome</keyword>
<accession>A0ABZ1DV23</accession>
<keyword evidence="1" id="KW-0614">Plasmid</keyword>
<sequence>MTGANPDTIRSLKPSPDQVMEQLDRILSSRDFDLPQRARRFLQFIIEETLDGRGGYLKAFTIAQAVFGRDASFDAQSDPCVRVEASRIRRELERYYLLEGSQDDIVIAVPKGRYVPSFRMREVSDGQATAPAQKPPPMPMDATFTRNAAVALPQSWQWLVTAATIRAFVLAQAWVWLDAPNTAATTTIPSILVEPFEPISKAPAASAISQGLSYDLVNKLFSLKNIVVKADGARSTRDSLYVLQGTVLMDGERLRSSARLVRRSDGAVVWAENYYDDIGKETVFKIQSDVAGSIATSVARPLAVIGERQSRRSYEGGQGHRLQDGAGCCLE</sequence>
<protein>
    <recommendedName>
        <fullName evidence="3">TolB-like protein</fullName>
    </recommendedName>
</protein>
<dbReference type="RefSeq" id="WP_246288862.1">
    <property type="nucleotide sequence ID" value="NZ_BSOQ01000002.1"/>
</dbReference>
<organism evidence="1 2">
    <name type="scientific">Rhizobium indigoferae</name>
    <dbReference type="NCBI Taxonomy" id="158891"/>
    <lineage>
        <taxon>Bacteria</taxon>
        <taxon>Pseudomonadati</taxon>
        <taxon>Pseudomonadota</taxon>
        <taxon>Alphaproteobacteria</taxon>
        <taxon>Hyphomicrobiales</taxon>
        <taxon>Rhizobiaceae</taxon>
        <taxon>Rhizobium/Agrobacterium group</taxon>
        <taxon>Rhizobium</taxon>
    </lineage>
</organism>
<evidence type="ECO:0000313" key="2">
    <source>
        <dbReference type="Proteomes" id="UP001322785"/>
    </source>
</evidence>
<geneLocation type="plasmid" evidence="1 2">
    <name>pRinCIP108029b</name>
</geneLocation>
<proteinExistence type="predicted"/>
<gene>
    <name evidence="1" type="ORF">U5G49_005188</name>
</gene>